<dbReference type="InterPro" id="IPR003593">
    <property type="entry name" value="AAA+_ATPase"/>
</dbReference>
<comment type="subcellular location">
    <subcellularLocation>
        <location evidence="1">Cell membrane</location>
        <topology evidence="1">Multi-pass membrane protein</topology>
    </subcellularLocation>
</comment>
<feature type="transmembrane region" description="Helical" evidence="8">
    <location>
        <begin position="243"/>
        <end position="265"/>
    </location>
</feature>
<dbReference type="SUPFAM" id="SSF52540">
    <property type="entry name" value="P-loop containing nucleoside triphosphate hydrolases"/>
    <property type="match status" value="1"/>
</dbReference>
<feature type="region of interest" description="Disordered" evidence="7">
    <location>
        <begin position="516"/>
        <end position="545"/>
    </location>
</feature>
<reference evidence="11" key="1">
    <citation type="submission" date="2022-12" db="EMBL/GenBank/DDBJ databases">
        <authorList>
            <person name="Krivoruchko A.V."/>
            <person name="Elkin A."/>
        </authorList>
    </citation>
    <scope>NUCLEOTIDE SEQUENCE</scope>
    <source>
        <strain evidence="11">IEGM 1391</strain>
    </source>
</reference>
<dbReference type="RefSeq" id="WP_269602277.1">
    <property type="nucleotide sequence ID" value="NZ_JAPWIJ010000002.1"/>
</dbReference>
<keyword evidence="6 8" id="KW-0472">Membrane</keyword>
<name>A0ABT4M9J5_9NOCA</name>
<dbReference type="Gene3D" id="1.20.1560.10">
    <property type="entry name" value="ABC transporter type 1, transmembrane domain"/>
    <property type="match status" value="1"/>
</dbReference>
<feature type="domain" description="ABC transporter" evidence="9">
    <location>
        <begin position="323"/>
        <end position="540"/>
    </location>
</feature>
<evidence type="ECO:0000256" key="3">
    <source>
        <dbReference type="ARBA" id="ARBA00022741"/>
    </source>
</evidence>
<dbReference type="EMBL" id="JAPWIJ010000002">
    <property type="protein sequence ID" value="MCZ4517633.1"/>
    <property type="molecule type" value="Genomic_DNA"/>
</dbReference>
<keyword evidence="12" id="KW-1185">Reference proteome</keyword>
<feature type="transmembrane region" description="Helical" evidence="8">
    <location>
        <begin position="20"/>
        <end position="43"/>
    </location>
</feature>
<dbReference type="SUPFAM" id="SSF90123">
    <property type="entry name" value="ABC transporter transmembrane region"/>
    <property type="match status" value="1"/>
</dbReference>
<evidence type="ECO:0000256" key="1">
    <source>
        <dbReference type="ARBA" id="ARBA00004651"/>
    </source>
</evidence>
<organism evidence="11 12">
    <name type="scientific">Rhodococcus ruber</name>
    <dbReference type="NCBI Taxonomy" id="1830"/>
    <lineage>
        <taxon>Bacteria</taxon>
        <taxon>Bacillati</taxon>
        <taxon>Actinomycetota</taxon>
        <taxon>Actinomycetes</taxon>
        <taxon>Mycobacteriales</taxon>
        <taxon>Nocardiaceae</taxon>
        <taxon>Rhodococcus</taxon>
    </lineage>
</organism>
<evidence type="ECO:0000259" key="10">
    <source>
        <dbReference type="PROSITE" id="PS50929"/>
    </source>
</evidence>
<dbReference type="SMART" id="SM00382">
    <property type="entry name" value="AAA"/>
    <property type="match status" value="1"/>
</dbReference>
<feature type="compositionally biased region" description="Basic and acidic residues" evidence="7">
    <location>
        <begin position="534"/>
        <end position="545"/>
    </location>
</feature>
<dbReference type="Proteomes" id="UP001081071">
    <property type="component" value="Unassembled WGS sequence"/>
</dbReference>
<evidence type="ECO:0000256" key="8">
    <source>
        <dbReference type="SAM" id="Phobius"/>
    </source>
</evidence>
<proteinExistence type="predicted"/>
<comment type="caution">
    <text evidence="11">The sequence shown here is derived from an EMBL/GenBank/DDBJ whole genome shotgun (WGS) entry which is preliminary data.</text>
</comment>
<evidence type="ECO:0000256" key="7">
    <source>
        <dbReference type="SAM" id="MobiDB-lite"/>
    </source>
</evidence>
<keyword evidence="5 8" id="KW-1133">Transmembrane helix</keyword>
<accession>A0ABT4M9J5</accession>
<feature type="transmembrane region" description="Helical" evidence="8">
    <location>
        <begin position="127"/>
        <end position="149"/>
    </location>
</feature>
<dbReference type="InterPro" id="IPR017871">
    <property type="entry name" value="ABC_transporter-like_CS"/>
</dbReference>
<dbReference type="InterPro" id="IPR003439">
    <property type="entry name" value="ABC_transporter-like_ATP-bd"/>
</dbReference>
<protein>
    <submittedName>
        <fullName evidence="11">Thiol reductant ABC exporter subunit CydC</fullName>
    </submittedName>
</protein>
<dbReference type="PANTHER" id="PTHR24221:SF653">
    <property type="entry name" value="TRANSPORT ATP-BINDING PROTEIN CYDC"/>
    <property type="match status" value="1"/>
</dbReference>
<dbReference type="PANTHER" id="PTHR24221">
    <property type="entry name" value="ATP-BINDING CASSETTE SUB-FAMILY B"/>
    <property type="match status" value="1"/>
</dbReference>
<dbReference type="PROSITE" id="PS50893">
    <property type="entry name" value="ABC_TRANSPORTER_2"/>
    <property type="match status" value="1"/>
</dbReference>
<dbReference type="InterPro" id="IPR039421">
    <property type="entry name" value="Type_1_exporter"/>
</dbReference>
<dbReference type="InterPro" id="IPR011527">
    <property type="entry name" value="ABC1_TM_dom"/>
</dbReference>
<dbReference type="PROSITE" id="PS50929">
    <property type="entry name" value="ABC_TM1F"/>
    <property type="match status" value="1"/>
</dbReference>
<sequence length="545" mass="56300">MSDLRRALTLLELSPRRVAVAVAAGVATLGSALALAALSAWLITRAWQIPPVLDLSVAVVAVRALGISRGVFRYLERLSTHDAALRGTTVARTGIYERLANGNGAIHLRRGDVLARTGADVDVLGDVVVRAVVPICVSVVMMFAAVGLLAGIAPAAASILAVALLIAGVGAPMLAARSARIAEEAGADADARFAESAVRALDHAAELRVAGRLDATLAEARSAAQDSVVARDRAARPSAMADAAGPLSIGASVIGSLLVGIGLYGPDGGTAGGMTPMALAIIVLVPLAAFEATAALPGAAVALMRGRIAATRIMAMLDAAPPLHVSASPVGSFRGLHSRSTPATNFRAHARSALIGPSGSGKTTMLRALAEEYGSDAALFAEDAHLFDTSILENLRVVRGDVDEQEAAEALRKVGLGSWLDAMPLGVHTTLVGGAQAVSGGERRRLLLARALLGTAPIVLLDEPTEHLDRVSGTRILRELLTSDGGLFGADRTVVVVTHQLPEDTDADQVIDLGKDSKKKPFADSESPAYVGSTRERRWSEVDEL</sequence>
<evidence type="ECO:0000256" key="4">
    <source>
        <dbReference type="ARBA" id="ARBA00022840"/>
    </source>
</evidence>
<feature type="domain" description="ABC transmembrane type-1" evidence="10">
    <location>
        <begin position="19"/>
        <end position="305"/>
    </location>
</feature>
<dbReference type="NCBIfam" id="TIGR02868">
    <property type="entry name" value="CydC"/>
    <property type="match status" value="1"/>
</dbReference>
<dbReference type="InterPro" id="IPR014223">
    <property type="entry name" value="ABC_CydC/D"/>
</dbReference>
<keyword evidence="3" id="KW-0547">Nucleotide-binding</keyword>
<evidence type="ECO:0000313" key="11">
    <source>
        <dbReference type="EMBL" id="MCZ4517633.1"/>
    </source>
</evidence>
<dbReference type="InterPro" id="IPR027417">
    <property type="entry name" value="P-loop_NTPase"/>
</dbReference>
<keyword evidence="2 8" id="KW-0812">Transmembrane</keyword>
<evidence type="ECO:0000256" key="6">
    <source>
        <dbReference type="ARBA" id="ARBA00023136"/>
    </source>
</evidence>
<dbReference type="Pfam" id="PF00005">
    <property type="entry name" value="ABC_tran"/>
    <property type="match status" value="1"/>
</dbReference>
<dbReference type="Gene3D" id="3.40.50.300">
    <property type="entry name" value="P-loop containing nucleotide triphosphate hydrolases"/>
    <property type="match status" value="1"/>
</dbReference>
<evidence type="ECO:0000256" key="2">
    <source>
        <dbReference type="ARBA" id="ARBA00022692"/>
    </source>
</evidence>
<evidence type="ECO:0000259" key="9">
    <source>
        <dbReference type="PROSITE" id="PS50893"/>
    </source>
</evidence>
<evidence type="ECO:0000313" key="12">
    <source>
        <dbReference type="Proteomes" id="UP001081071"/>
    </source>
</evidence>
<gene>
    <name evidence="11" type="primary">cydC</name>
    <name evidence="11" type="ORF">O4220_03830</name>
</gene>
<feature type="transmembrane region" description="Helical" evidence="8">
    <location>
        <begin position="277"/>
        <end position="304"/>
    </location>
</feature>
<feature type="transmembrane region" description="Helical" evidence="8">
    <location>
        <begin position="155"/>
        <end position="175"/>
    </location>
</feature>
<dbReference type="PROSITE" id="PS00211">
    <property type="entry name" value="ABC_TRANSPORTER_1"/>
    <property type="match status" value="1"/>
</dbReference>
<keyword evidence="4" id="KW-0067">ATP-binding</keyword>
<evidence type="ECO:0000256" key="5">
    <source>
        <dbReference type="ARBA" id="ARBA00022989"/>
    </source>
</evidence>
<dbReference type="InterPro" id="IPR036640">
    <property type="entry name" value="ABC1_TM_sf"/>
</dbReference>